<evidence type="ECO:0000256" key="2">
    <source>
        <dbReference type="ARBA" id="ARBA00022840"/>
    </source>
</evidence>
<dbReference type="PROSITE" id="PS50011">
    <property type="entry name" value="PROTEIN_KINASE_DOM"/>
    <property type="match status" value="1"/>
</dbReference>
<dbReference type="Pfam" id="PF00069">
    <property type="entry name" value="Pkinase"/>
    <property type="match status" value="1"/>
</dbReference>
<gene>
    <name evidence="4" type="ORF">PCOR1329_LOCUS12892</name>
</gene>
<feature type="domain" description="Protein kinase" evidence="3">
    <location>
        <begin position="260"/>
        <end position="538"/>
    </location>
</feature>
<dbReference type="Proteomes" id="UP001189429">
    <property type="component" value="Unassembled WGS sequence"/>
</dbReference>
<sequence length="547" mass="60212">MREVRWPRIRPGQSTDFPTSLPSRIFGLKSQGAASSIIVAASQSHWLFLEMGLSSIQQVVEDYVSSVAPSSSSFCFLTLVPWSSQGQPANVLAPEAGHGEMSQGSINQIFEQHEAVVIPSVYKTRAEKRGLTRLLDYLRAAHPDAFVFLVQLPDRLGAGLTNSYLQTLMARQDALYSFGASGVLMELEGDPEGLQQKVRLELAENAAIQLRVQCYESTVTAGVLSSSELQTIEDEHDSLLWETIPTLLMPGFPDLDKRLLELGDRVGEFLLVQQYANHHHVLLAVNGQHENVVIKTRNKRSVTAAEEVESVYQEFNLLTHTLDHPHIIRCVSMLHSQSCVHLVLQYGGDFCMEQVLSIQPGRHLFRDDAVDCTIQIASALSHCHANDVTHGQVSLRHVSVEMGRNRLVCRLVDFSMAAHVPDFSTRETMCGSLPCVAPETALGEPYWPKPADCWSLGVVLLETACGQGSLELSVPWRGAHLVQAMREILEFFAQAGSHAQAMAIMDGVHDGATLACLEELLRPEPLRRASASDAADVLSARRVKAAR</sequence>
<accession>A0ABN9QL24</accession>
<dbReference type="SMART" id="SM00220">
    <property type="entry name" value="S_TKc"/>
    <property type="match status" value="1"/>
</dbReference>
<dbReference type="InterPro" id="IPR011009">
    <property type="entry name" value="Kinase-like_dom_sf"/>
</dbReference>
<reference evidence="4" key="1">
    <citation type="submission" date="2023-10" db="EMBL/GenBank/DDBJ databases">
        <authorList>
            <person name="Chen Y."/>
            <person name="Shah S."/>
            <person name="Dougan E. K."/>
            <person name="Thang M."/>
            <person name="Chan C."/>
        </authorList>
    </citation>
    <scope>NUCLEOTIDE SEQUENCE [LARGE SCALE GENOMIC DNA]</scope>
</reference>
<dbReference type="Gene3D" id="1.10.510.10">
    <property type="entry name" value="Transferase(Phosphotransferase) domain 1"/>
    <property type="match status" value="1"/>
</dbReference>
<protein>
    <recommendedName>
        <fullName evidence="3">Protein kinase domain-containing protein</fullName>
    </recommendedName>
</protein>
<name>A0ABN9QL24_9DINO</name>
<keyword evidence="1" id="KW-0547">Nucleotide-binding</keyword>
<evidence type="ECO:0000259" key="3">
    <source>
        <dbReference type="PROSITE" id="PS50011"/>
    </source>
</evidence>
<evidence type="ECO:0000313" key="5">
    <source>
        <dbReference type="Proteomes" id="UP001189429"/>
    </source>
</evidence>
<evidence type="ECO:0000256" key="1">
    <source>
        <dbReference type="ARBA" id="ARBA00022741"/>
    </source>
</evidence>
<evidence type="ECO:0000313" key="4">
    <source>
        <dbReference type="EMBL" id="CAK0806786.1"/>
    </source>
</evidence>
<comment type="caution">
    <text evidence="4">The sequence shown here is derived from an EMBL/GenBank/DDBJ whole genome shotgun (WGS) entry which is preliminary data.</text>
</comment>
<keyword evidence="5" id="KW-1185">Reference proteome</keyword>
<keyword evidence="2" id="KW-0067">ATP-binding</keyword>
<dbReference type="PANTHER" id="PTHR24346">
    <property type="entry name" value="MAP/MICROTUBULE AFFINITY-REGULATING KINASE"/>
    <property type="match status" value="1"/>
</dbReference>
<dbReference type="PANTHER" id="PTHR24346:SF30">
    <property type="entry name" value="MATERNAL EMBRYONIC LEUCINE ZIPPER KINASE"/>
    <property type="match status" value="1"/>
</dbReference>
<organism evidence="4 5">
    <name type="scientific">Prorocentrum cordatum</name>
    <dbReference type="NCBI Taxonomy" id="2364126"/>
    <lineage>
        <taxon>Eukaryota</taxon>
        <taxon>Sar</taxon>
        <taxon>Alveolata</taxon>
        <taxon>Dinophyceae</taxon>
        <taxon>Prorocentrales</taxon>
        <taxon>Prorocentraceae</taxon>
        <taxon>Prorocentrum</taxon>
    </lineage>
</organism>
<dbReference type="SUPFAM" id="SSF56112">
    <property type="entry name" value="Protein kinase-like (PK-like)"/>
    <property type="match status" value="1"/>
</dbReference>
<proteinExistence type="predicted"/>
<dbReference type="EMBL" id="CAUYUJ010003781">
    <property type="protein sequence ID" value="CAK0806786.1"/>
    <property type="molecule type" value="Genomic_DNA"/>
</dbReference>
<dbReference type="Gene3D" id="3.30.200.20">
    <property type="entry name" value="Phosphorylase Kinase, domain 1"/>
    <property type="match status" value="1"/>
</dbReference>
<dbReference type="InterPro" id="IPR000719">
    <property type="entry name" value="Prot_kinase_dom"/>
</dbReference>